<evidence type="ECO:0000313" key="1">
    <source>
        <dbReference type="EMBL" id="OJJ65714.1"/>
    </source>
</evidence>
<dbReference type="GeneID" id="93578844"/>
<dbReference type="OrthoDB" id="4352867at2759"/>
<organism evidence="1 2">
    <name type="scientific">Aspergillus brasiliensis (strain CBS 101740 / IMI 381727 / IBT 21946)</name>
    <dbReference type="NCBI Taxonomy" id="767769"/>
    <lineage>
        <taxon>Eukaryota</taxon>
        <taxon>Fungi</taxon>
        <taxon>Dikarya</taxon>
        <taxon>Ascomycota</taxon>
        <taxon>Pezizomycotina</taxon>
        <taxon>Eurotiomycetes</taxon>
        <taxon>Eurotiomycetidae</taxon>
        <taxon>Eurotiales</taxon>
        <taxon>Aspergillaceae</taxon>
        <taxon>Aspergillus</taxon>
        <taxon>Aspergillus subgen. Circumdati</taxon>
    </lineage>
</organism>
<accession>A0A1L9U1Z5</accession>
<dbReference type="Proteomes" id="UP000184499">
    <property type="component" value="Unassembled WGS sequence"/>
</dbReference>
<reference evidence="2" key="1">
    <citation type="journal article" date="2017" name="Genome Biol.">
        <title>Comparative genomics reveals high biological diversity and specific adaptations in the industrially and medically important fungal genus Aspergillus.</title>
        <authorList>
            <person name="de Vries R.P."/>
            <person name="Riley R."/>
            <person name="Wiebenga A."/>
            <person name="Aguilar-Osorio G."/>
            <person name="Amillis S."/>
            <person name="Uchima C.A."/>
            <person name="Anderluh G."/>
            <person name="Asadollahi M."/>
            <person name="Askin M."/>
            <person name="Barry K."/>
            <person name="Battaglia E."/>
            <person name="Bayram O."/>
            <person name="Benocci T."/>
            <person name="Braus-Stromeyer S.A."/>
            <person name="Caldana C."/>
            <person name="Canovas D."/>
            <person name="Cerqueira G.C."/>
            <person name="Chen F."/>
            <person name="Chen W."/>
            <person name="Choi C."/>
            <person name="Clum A."/>
            <person name="Dos Santos R.A."/>
            <person name="Damasio A.R."/>
            <person name="Diallinas G."/>
            <person name="Emri T."/>
            <person name="Fekete E."/>
            <person name="Flipphi M."/>
            <person name="Freyberg S."/>
            <person name="Gallo A."/>
            <person name="Gournas C."/>
            <person name="Habgood R."/>
            <person name="Hainaut M."/>
            <person name="Harispe M.L."/>
            <person name="Henrissat B."/>
            <person name="Hilden K.S."/>
            <person name="Hope R."/>
            <person name="Hossain A."/>
            <person name="Karabika E."/>
            <person name="Karaffa L."/>
            <person name="Karanyi Z."/>
            <person name="Krasevec N."/>
            <person name="Kuo A."/>
            <person name="Kusch H."/>
            <person name="LaButti K."/>
            <person name="Lagendijk E.L."/>
            <person name="Lapidus A."/>
            <person name="Levasseur A."/>
            <person name="Lindquist E."/>
            <person name="Lipzen A."/>
            <person name="Logrieco A.F."/>
            <person name="MacCabe A."/>
            <person name="Maekelae M.R."/>
            <person name="Malavazi I."/>
            <person name="Melin P."/>
            <person name="Meyer V."/>
            <person name="Mielnichuk N."/>
            <person name="Miskei M."/>
            <person name="Molnar A.P."/>
            <person name="Mule G."/>
            <person name="Ngan C.Y."/>
            <person name="Orejas M."/>
            <person name="Orosz E."/>
            <person name="Ouedraogo J.P."/>
            <person name="Overkamp K.M."/>
            <person name="Park H.-S."/>
            <person name="Perrone G."/>
            <person name="Piumi F."/>
            <person name="Punt P.J."/>
            <person name="Ram A.F."/>
            <person name="Ramon A."/>
            <person name="Rauscher S."/>
            <person name="Record E."/>
            <person name="Riano-Pachon D.M."/>
            <person name="Robert V."/>
            <person name="Roehrig J."/>
            <person name="Ruller R."/>
            <person name="Salamov A."/>
            <person name="Salih N.S."/>
            <person name="Samson R.A."/>
            <person name="Sandor E."/>
            <person name="Sanguinetti M."/>
            <person name="Schuetze T."/>
            <person name="Sepcic K."/>
            <person name="Shelest E."/>
            <person name="Sherlock G."/>
            <person name="Sophianopoulou V."/>
            <person name="Squina F.M."/>
            <person name="Sun H."/>
            <person name="Susca A."/>
            <person name="Todd R.B."/>
            <person name="Tsang A."/>
            <person name="Unkles S.E."/>
            <person name="van de Wiele N."/>
            <person name="van Rossen-Uffink D."/>
            <person name="Oliveira J.V."/>
            <person name="Vesth T.C."/>
            <person name="Visser J."/>
            <person name="Yu J.-H."/>
            <person name="Zhou M."/>
            <person name="Andersen M.R."/>
            <person name="Archer D.B."/>
            <person name="Baker S.E."/>
            <person name="Benoit I."/>
            <person name="Brakhage A.A."/>
            <person name="Braus G.H."/>
            <person name="Fischer R."/>
            <person name="Frisvad J.C."/>
            <person name="Goldman G.H."/>
            <person name="Houbraken J."/>
            <person name="Oakley B."/>
            <person name="Pocsi I."/>
            <person name="Scazzocchio C."/>
            <person name="Seiboth B."/>
            <person name="vanKuyk P.A."/>
            <person name="Wortman J."/>
            <person name="Dyer P.S."/>
            <person name="Grigoriev I.V."/>
        </authorList>
    </citation>
    <scope>NUCLEOTIDE SEQUENCE [LARGE SCALE GENOMIC DNA]</scope>
    <source>
        <strain evidence="2">CBS 101740 / IMI 381727 / IBT 21946</strain>
    </source>
</reference>
<name>A0A1L9U1Z5_ASPBC</name>
<dbReference type="RefSeq" id="XP_067472965.1">
    <property type="nucleotide sequence ID" value="XM_067626356.1"/>
</dbReference>
<evidence type="ECO:0000313" key="2">
    <source>
        <dbReference type="Proteomes" id="UP000184499"/>
    </source>
</evidence>
<proteinExistence type="predicted"/>
<dbReference type="VEuPathDB" id="FungiDB:ASPBRDRAFT_49529"/>
<keyword evidence="2" id="KW-1185">Reference proteome</keyword>
<protein>
    <submittedName>
        <fullName evidence="1">Uncharacterized protein</fullName>
    </submittedName>
</protein>
<sequence length="117" mass="12907">MTTLHTLDVTDSANDNEVLKHIYKAETAYSKAEVEGTGDWLIPNPVLARGPFQHITAIVINISGGEGSVSIFRGNDHLQSYQTSPNSKSKVTMVFLNPGCYCWWVKSAQVKVINQPE</sequence>
<dbReference type="EMBL" id="KV878710">
    <property type="protein sequence ID" value="OJJ65714.1"/>
    <property type="molecule type" value="Genomic_DNA"/>
</dbReference>
<gene>
    <name evidence="1" type="ORF">ASPBRDRAFT_49529</name>
</gene>
<dbReference type="AlphaFoldDB" id="A0A1L9U1Z5"/>
<dbReference type="OMA" id="KWISPNP"/>